<organism evidence="7 8">
    <name type="scientific">Microbacterium ureisolvens</name>
    <dbReference type="NCBI Taxonomy" id="2781186"/>
    <lineage>
        <taxon>Bacteria</taxon>
        <taxon>Bacillati</taxon>
        <taxon>Actinomycetota</taxon>
        <taxon>Actinomycetes</taxon>
        <taxon>Micrococcales</taxon>
        <taxon>Microbacteriaceae</taxon>
        <taxon>Microbacterium</taxon>
    </lineage>
</organism>
<sequence>MTSPAAVDAEGTGIWRARFLWVTVGAVALIFLAAIQSLAVTTVMPVVSADLDGERLYAVAFAGTLATSVIGMVAVGAWCDRGGVLAPLTTAVALFVVGLLIAGLAPTMPALVAGRLVQGLGTGGQTVALYVVVARVYPGTMHGRVFAAFSAAWVVPSLIGPFLAGAVTEFLHWRWVFLGVAALTVVAFALVVARLHGLALHTDQPSTARVAPRLACAVAVAVGALGLSLAGELGAWAWAAVAASVVVIALASRPLLPRGTLVAARGLPSVVLMRGLIAGALFGAEIYVPYLLIDGYRFSPTWAGLGLTAAALAWAVAADLQGRFGDRMGNTRITLVGTALLVTALLTGAATALLALPAAVLIVGWGLAGGGMGLMYPRLTVLTLAYSTPQNQGFNSSALSISDAVGSASSIAVMGLVFTALAGTDAGFPAVFAIAVALALGALVPGLRLGHAHEAPRRG</sequence>
<keyword evidence="4 5" id="KW-0472">Membrane</keyword>
<feature type="domain" description="Major facilitator superfamily (MFS) profile" evidence="6">
    <location>
        <begin position="22"/>
        <end position="453"/>
    </location>
</feature>
<dbReference type="EMBL" id="JAEUAX010000001">
    <property type="protein sequence ID" value="MBW9108762.1"/>
    <property type="molecule type" value="Genomic_DNA"/>
</dbReference>
<feature type="transmembrane region" description="Helical" evidence="5">
    <location>
        <begin position="173"/>
        <end position="193"/>
    </location>
</feature>
<evidence type="ECO:0000256" key="5">
    <source>
        <dbReference type="SAM" id="Phobius"/>
    </source>
</evidence>
<dbReference type="Gene3D" id="1.20.1250.20">
    <property type="entry name" value="MFS general substrate transporter like domains"/>
    <property type="match status" value="1"/>
</dbReference>
<feature type="transmembrane region" description="Helical" evidence="5">
    <location>
        <begin position="214"/>
        <end position="230"/>
    </location>
</feature>
<evidence type="ECO:0000256" key="2">
    <source>
        <dbReference type="ARBA" id="ARBA00022692"/>
    </source>
</evidence>
<dbReference type="InterPro" id="IPR020846">
    <property type="entry name" value="MFS_dom"/>
</dbReference>
<accession>A0ABS7HTS5</accession>
<dbReference type="Proteomes" id="UP000777440">
    <property type="component" value="Unassembled WGS sequence"/>
</dbReference>
<keyword evidence="2 5" id="KW-0812">Transmembrane</keyword>
<dbReference type="PRINTS" id="PR01036">
    <property type="entry name" value="TCRTETB"/>
</dbReference>
<reference evidence="7 8" key="1">
    <citation type="journal article" date="2021" name="MBio">
        <title>Poor Competitiveness of Bradyrhizobium in Pigeon Pea Root Colonization in Indian Soils.</title>
        <authorList>
            <person name="Chalasani D."/>
            <person name="Basu A."/>
            <person name="Pullabhotla S.V.S.R.N."/>
            <person name="Jorrin B."/>
            <person name="Neal A.L."/>
            <person name="Poole P.S."/>
            <person name="Podile A.R."/>
            <person name="Tkacz A."/>
        </authorList>
    </citation>
    <scope>NUCLEOTIDE SEQUENCE [LARGE SCALE GENOMIC DNA]</scope>
    <source>
        <strain evidence="7 8">HU12</strain>
    </source>
</reference>
<feature type="transmembrane region" description="Helical" evidence="5">
    <location>
        <begin position="111"/>
        <end position="133"/>
    </location>
</feature>
<feature type="transmembrane region" description="Helical" evidence="5">
    <location>
        <begin position="333"/>
        <end position="356"/>
    </location>
</feature>
<dbReference type="Gene3D" id="1.20.1720.10">
    <property type="entry name" value="Multidrug resistance protein D"/>
    <property type="match status" value="1"/>
</dbReference>
<feature type="transmembrane region" description="Helical" evidence="5">
    <location>
        <begin position="302"/>
        <end position="321"/>
    </location>
</feature>
<name>A0ABS7HTS5_9MICO</name>
<dbReference type="InterPro" id="IPR036259">
    <property type="entry name" value="MFS_trans_sf"/>
</dbReference>
<feature type="transmembrane region" description="Helical" evidence="5">
    <location>
        <begin position="56"/>
        <end position="78"/>
    </location>
</feature>
<dbReference type="PROSITE" id="PS50850">
    <property type="entry name" value="MFS"/>
    <property type="match status" value="1"/>
</dbReference>
<evidence type="ECO:0000256" key="1">
    <source>
        <dbReference type="ARBA" id="ARBA00004651"/>
    </source>
</evidence>
<feature type="transmembrane region" description="Helical" evidence="5">
    <location>
        <begin position="19"/>
        <end position="44"/>
    </location>
</feature>
<dbReference type="RefSeq" id="WP_220338707.1">
    <property type="nucleotide sequence ID" value="NZ_JAEUAX010000001.1"/>
</dbReference>
<keyword evidence="3 5" id="KW-1133">Transmembrane helix</keyword>
<evidence type="ECO:0000256" key="4">
    <source>
        <dbReference type="ARBA" id="ARBA00023136"/>
    </source>
</evidence>
<evidence type="ECO:0000313" key="7">
    <source>
        <dbReference type="EMBL" id="MBW9108762.1"/>
    </source>
</evidence>
<comment type="caution">
    <text evidence="7">The sequence shown here is derived from an EMBL/GenBank/DDBJ whole genome shotgun (WGS) entry which is preliminary data.</text>
</comment>
<feature type="transmembrane region" description="Helical" evidence="5">
    <location>
        <begin position="428"/>
        <end position="449"/>
    </location>
</feature>
<dbReference type="Pfam" id="PF07690">
    <property type="entry name" value="MFS_1"/>
    <property type="match status" value="1"/>
</dbReference>
<feature type="transmembrane region" description="Helical" evidence="5">
    <location>
        <begin position="268"/>
        <end position="290"/>
    </location>
</feature>
<keyword evidence="8" id="KW-1185">Reference proteome</keyword>
<feature type="transmembrane region" description="Helical" evidence="5">
    <location>
        <begin position="362"/>
        <end position="386"/>
    </location>
</feature>
<protein>
    <submittedName>
        <fullName evidence="7">MFS transporter</fullName>
    </submittedName>
</protein>
<dbReference type="SUPFAM" id="SSF103473">
    <property type="entry name" value="MFS general substrate transporter"/>
    <property type="match status" value="1"/>
</dbReference>
<evidence type="ECO:0000313" key="8">
    <source>
        <dbReference type="Proteomes" id="UP000777440"/>
    </source>
</evidence>
<dbReference type="PANTHER" id="PTHR23501:SF154">
    <property type="entry name" value="MULTIDRUG-EFFLUX TRANSPORTER RV1634-RELATED"/>
    <property type="match status" value="1"/>
</dbReference>
<dbReference type="InterPro" id="IPR011701">
    <property type="entry name" value="MFS"/>
</dbReference>
<proteinExistence type="predicted"/>
<feature type="transmembrane region" description="Helical" evidence="5">
    <location>
        <begin position="236"/>
        <end position="256"/>
    </location>
</feature>
<comment type="subcellular location">
    <subcellularLocation>
        <location evidence="1">Cell membrane</location>
        <topology evidence="1">Multi-pass membrane protein</topology>
    </subcellularLocation>
</comment>
<gene>
    <name evidence="7" type="ORF">JNB61_03170</name>
</gene>
<feature type="transmembrane region" description="Helical" evidence="5">
    <location>
        <begin position="398"/>
        <end position="422"/>
    </location>
</feature>
<feature type="transmembrane region" description="Helical" evidence="5">
    <location>
        <begin position="145"/>
        <end position="167"/>
    </location>
</feature>
<evidence type="ECO:0000256" key="3">
    <source>
        <dbReference type="ARBA" id="ARBA00022989"/>
    </source>
</evidence>
<dbReference type="PANTHER" id="PTHR23501">
    <property type="entry name" value="MAJOR FACILITATOR SUPERFAMILY"/>
    <property type="match status" value="1"/>
</dbReference>
<evidence type="ECO:0000259" key="6">
    <source>
        <dbReference type="PROSITE" id="PS50850"/>
    </source>
</evidence>
<feature type="transmembrane region" description="Helical" evidence="5">
    <location>
        <begin position="85"/>
        <end position="105"/>
    </location>
</feature>